<evidence type="ECO:0000313" key="2">
    <source>
        <dbReference type="EMBL" id="MCE0481198.1"/>
    </source>
</evidence>
<organism evidence="2 3">
    <name type="scientific">Datura stramonium</name>
    <name type="common">Jimsonweed</name>
    <name type="synonym">Common thornapple</name>
    <dbReference type="NCBI Taxonomy" id="4076"/>
    <lineage>
        <taxon>Eukaryota</taxon>
        <taxon>Viridiplantae</taxon>
        <taxon>Streptophyta</taxon>
        <taxon>Embryophyta</taxon>
        <taxon>Tracheophyta</taxon>
        <taxon>Spermatophyta</taxon>
        <taxon>Magnoliopsida</taxon>
        <taxon>eudicotyledons</taxon>
        <taxon>Gunneridae</taxon>
        <taxon>Pentapetalae</taxon>
        <taxon>asterids</taxon>
        <taxon>lamiids</taxon>
        <taxon>Solanales</taxon>
        <taxon>Solanaceae</taxon>
        <taxon>Solanoideae</taxon>
        <taxon>Datureae</taxon>
        <taxon>Datura</taxon>
    </lineage>
</organism>
<feature type="non-terminal residue" evidence="2">
    <location>
        <position position="56"/>
    </location>
</feature>
<reference evidence="2 3" key="1">
    <citation type="journal article" date="2021" name="BMC Genomics">
        <title>Datura genome reveals duplications of psychoactive alkaloid biosynthetic genes and high mutation rate following tissue culture.</title>
        <authorList>
            <person name="Rajewski A."/>
            <person name="Carter-House D."/>
            <person name="Stajich J."/>
            <person name="Litt A."/>
        </authorList>
    </citation>
    <scope>NUCLEOTIDE SEQUENCE [LARGE SCALE GENOMIC DNA]</scope>
    <source>
        <strain evidence="2">AR-01</strain>
    </source>
</reference>
<dbReference type="EMBL" id="JACEIK010005311">
    <property type="protein sequence ID" value="MCE0481198.1"/>
    <property type="molecule type" value="Genomic_DNA"/>
</dbReference>
<gene>
    <name evidence="2" type="ORF">HAX54_038755</name>
</gene>
<sequence>MDSMQVTNVSSEPPEYLGAREAAATRIQGLMKESSTEVGDSVWSESENNRGNKRPG</sequence>
<evidence type="ECO:0000256" key="1">
    <source>
        <dbReference type="SAM" id="MobiDB-lite"/>
    </source>
</evidence>
<accession>A0ABS8VP61</accession>
<comment type="caution">
    <text evidence="2">The sequence shown here is derived from an EMBL/GenBank/DDBJ whole genome shotgun (WGS) entry which is preliminary data.</text>
</comment>
<keyword evidence="3" id="KW-1185">Reference proteome</keyword>
<name>A0ABS8VP61_DATST</name>
<feature type="region of interest" description="Disordered" evidence="1">
    <location>
        <begin position="31"/>
        <end position="56"/>
    </location>
</feature>
<evidence type="ECO:0000313" key="3">
    <source>
        <dbReference type="Proteomes" id="UP000823775"/>
    </source>
</evidence>
<dbReference type="Proteomes" id="UP000823775">
    <property type="component" value="Unassembled WGS sequence"/>
</dbReference>
<proteinExistence type="predicted"/>
<protein>
    <submittedName>
        <fullName evidence="2">Uncharacterized protein</fullName>
    </submittedName>
</protein>